<organism evidence="1 2">
    <name type="scientific">Roridomyces roridus</name>
    <dbReference type="NCBI Taxonomy" id="1738132"/>
    <lineage>
        <taxon>Eukaryota</taxon>
        <taxon>Fungi</taxon>
        <taxon>Dikarya</taxon>
        <taxon>Basidiomycota</taxon>
        <taxon>Agaricomycotina</taxon>
        <taxon>Agaricomycetes</taxon>
        <taxon>Agaricomycetidae</taxon>
        <taxon>Agaricales</taxon>
        <taxon>Marasmiineae</taxon>
        <taxon>Mycenaceae</taxon>
        <taxon>Roridomyces</taxon>
    </lineage>
</organism>
<accession>A0AAD7BNK2</accession>
<comment type="caution">
    <text evidence="1">The sequence shown here is derived from an EMBL/GenBank/DDBJ whole genome shotgun (WGS) entry which is preliminary data.</text>
</comment>
<protein>
    <submittedName>
        <fullName evidence="1">Uncharacterized protein</fullName>
    </submittedName>
</protein>
<dbReference type="AlphaFoldDB" id="A0AAD7BNK2"/>
<sequence length="156" mass="16671">MLALPCLASPLDWNPSSARPGKSLPSQLGRITLQHQHIARPPQNPRFNSSNSRAQPGILGNTGLIFRIGIGAIGLVAGGAQTWIRQDERCGNSGAYDQSFSCDAPLNFHPATCFARARSGPDFSCLTPISVPSVHHPLPRSLHIVLNVRFCGAQAV</sequence>
<keyword evidence="2" id="KW-1185">Reference proteome</keyword>
<dbReference type="Proteomes" id="UP001221142">
    <property type="component" value="Unassembled WGS sequence"/>
</dbReference>
<evidence type="ECO:0000313" key="2">
    <source>
        <dbReference type="Proteomes" id="UP001221142"/>
    </source>
</evidence>
<proteinExistence type="predicted"/>
<feature type="non-terminal residue" evidence="1">
    <location>
        <position position="1"/>
    </location>
</feature>
<gene>
    <name evidence="1" type="ORF">FB45DRAFT_1084376</name>
</gene>
<dbReference type="EMBL" id="JARKIF010000012">
    <property type="protein sequence ID" value="KAJ7625794.1"/>
    <property type="molecule type" value="Genomic_DNA"/>
</dbReference>
<name>A0AAD7BNK2_9AGAR</name>
<reference evidence="1" key="1">
    <citation type="submission" date="2023-03" db="EMBL/GenBank/DDBJ databases">
        <title>Massive genome expansion in bonnet fungi (Mycena s.s.) driven by repeated elements and novel gene families across ecological guilds.</title>
        <authorList>
            <consortium name="Lawrence Berkeley National Laboratory"/>
            <person name="Harder C.B."/>
            <person name="Miyauchi S."/>
            <person name="Viragh M."/>
            <person name="Kuo A."/>
            <person name="Thoen E."/>
            <person name="Andreopoulos B."/>
            <person name="Lu D."/>
            <person name="Skrede I."/>
            <person name="Drula E."/>
            <person name="Henrissat B."/>
            <person name="Morin E."/>
            <person name="Kohler A."/>
            <person name="Barry K."/>
            <person name="LaButti K."/>
            <person name="Morin E."/>
            <person name="Salamov A."/>
            <person name="Lipzen A."/>
            <person name="Mereny Z."/>
            <person name="Hegedus B."/>
            <person name="Baldrian P."/>
            <person name="Stursova M."/>
            <person name="Weitz H."/>
            <person name="Taylor A."/>
            <person name="Grigoriev I.V."/>
            <person name="Nagy L.G."/>
            <person name="Martin F."/>
            <person name="Kauserud H."/>
        </authorList>
    </citation>
    <scope>NUCLEOTIDE SEQUENCE</scope>
    <source>
        <strain evidence="1">9284</strain>
    </source>
</reference>
<evidence type="ECO:0000313" key="1">
    <source>
        <dbReference type="EMBL" id="KAJ7625794.1"/>
    </source>
</evidence>